<accession>A0A938YPE2</accession>
<evidence type="ECO:0000259" key="3">
    <source>
        <dbReference type="Pfam" id="PF00496"/>
    </source>
</evidence>
<organism evidence="4 5">
    <name type="scientific">Nakamurella flavida</name>
    <dbReference type="NCBI Taxonomy" id="363630"/>
    <lineage>
        <taxon>Bacteria</taxon>
        <taxon>Bacillati</taxon>
        <taxon>Actinomycetota</taxon>
        <taxon>Actinomycetes</taxon>
        <taxon>Nakamurellales</taxon>
        <taxon>Nakamurellaceae</taxon>
        <taxon>Nakamurella</taxon>
    </lineage>
</organism>
<proteinExistence type="predicted"/>
<dbReference type="PROSITE" id="PS51257">
    <property type="entry name" value="PROKAR_LIPOPROTEIN"/>
    <property type="match status" value="1"/>
</dbReference>
<evidence type="ECO:0000313" key="5">
    <source>
        <dbReference type="Proteomes" id="UP000663801"/>
    </source>
</evidence>
<keyword evidence="2" id="KW-0732">Signal</keyword>
<feature type="compositionally biased region" description="Low complexity" evidence="1">
    <location>
        <begin position="31"/>
        <end position="60"/>
    </location>
</feature>
<dbReference type="SUPFAM" id="SSF53850">
    <property type="entry name" value="Periplasmic binding protein-like II"/>
    <property type="match status" value="1"/>
</dbReference>
<dbReference type="Pfam" id="PF00496">
    <property type="entry name" value="SBP_bac_5"/>
    <property type="match status" value="1"/>
</dbReference>
<sequence length="668" mass="70389">MRTSRAVGLTALVASAALVLAACSGTPGQQGATTSASSAPSGSAGGSASASGTESASSGTPITESPEAANVGKVGGSACGIPHGPYADPSQTGGEVRAAWNDPPLSWNNNTTHGNAVATFNVQYLTNLGFSYYDGDLNLINNDQFGTCTLVSEDPLTVKYTIADGVKWSDGTPVTADDLVLSWAAQSGVFNDEEAQTDDDGNLLPTAGVAFDKLDPSLSLIKDFPTIEDDNRSATFVWSEYYVDYQTAGPANNGGPGTLIPAHVLGAKALNITDPTAAAAAVTTAFKNNDKASLKPVADFWNTGFDTDQLPSDPSLYLSTGPYKTTAYQQRASLTFEKMDGYTWGPKPIADTIQYQIIGEATAAVQALTNEEVDVISPQSTADIYEAVSALSDRGIQVKTGDGGTYEHVDLVFANGGPFDPATYGGDTEKAKKVRQAFLKTVPRQDILDRLIKPINPEAVLRQSYTTVPGAPAYDAITEANGMGTAYGTVDIEGAKALLAEAGVTGTVDVRLKFAENNARRSNEYDLMKASAQEAGFNLVDGRSASWGQELPAIDGYDASLFGWQSTSTGVAEQKANYVTDGSNNYGLYSSSVVDDAENKLTGSVLSEDERTELLSTIEKQLVDDAFGVTIFQFPNVTAWNENRVTGVSDTPLAPGVFFNFWDWQPVS</sequence>
<dbReference type="InterPro" id="IPR000914">
    <property type="entry name" value="SBP_5_dom"/>
</dbReference>
<feature type="signal peptide" evidence="2">
    <location>
        <begin position="1"/>
        <end position="21"/>
    </location>
</feature>
<feature type="region of interest" description="Disordered" evidence="1">
    <location>
        <begin position="82"/>
        <end position="101"/>
    </location>
</feature>
<feature type="domain" description="Solute-binding protein family 5" evidence="3">
    <location>
        <begin position="151"/>
        <end position="569"/>
    </location>
</feature>
<evidence type="ECO:0000313" key="4">
    <source>
        <dbReference type="EMBL" id="MBM9476944.1"/>
    </source>
</evidence>
<dbReference type="Gene3D" id="3.10.105.10">
    <property type="entry name" value="Dipeptide-binding Protein, Domain 3"/>
    <property type="match status" value="1"/>
</dbReference>
<dbReference type="RefSeq" id="WP_205257058.1">
    <property type="nucleotide sequence ID" value="NZ_BAAAPV010000001.1"/>
</dbReference>
<dbReference type="PANTHER" id="PTHR30290">
    <property type="entry name" value="PERIPLASMIC BINDING COMPONENT OF ABC TRANSPORTER"/>
    <property type="match status" value="1"/>
</dbReference>
<feature type="region of interest" description="Disordered" evidence="1">
    <location>
        <begin position="26"/>
        <end position="74"/>
    </location>
</feature>
<dbReference type="EMBL" id="JAERWL010000009">
    <property type="protein sequence ID" value="MBM9476944.1"/>
    <property type="molecule type" value="Genomic_DNA"/>
</dbReference>
<protein>
    <recommendedName>
        <fullName evidence="3">Solute-binding protein family 5 domain-containing protein</fullName>
    </recommendedName>
</protein>
<dbReference type="Proteomes" id="UP000663801">
    <property type="component" value="Unassembled WGS sequence"/>
</dbReference>
<feature type="chain" id="PRO_5038471200" description="Solute-binding protein family 5 domain-containing protein" evidence="2">
    <location>
        <begin position="22"/>
        <end position="668"/>
    </location>
</feature>
<dbReference type="AlphaFoldDB" id="A0A938YPE2"/>
<comment type="caution">
    <text evidence="4">The sequence shown here is derived from an EMBL/GenBank/DDBJ whole genome shotgun (WGS) entry which is preliminary data.</text>
</comment>
<reference evidence="4" key="1">
    <citation type="submission" date="2021-01" db="EMBL/GenBank/DDBJ databases">
        <title>KCTC 19127 draft genome.</title>
        <authorList>
            <person name="An D."/>
        </authorList>
    </citation>
    <scope>NUCLEOTIDE SEQUENCE</scope>
    <source>
        <strain evidence="4">KCTC 19127</strain>
    </source>
</reference>
<dbReference type="GO" id="GO:0015833">
    <property type="term" value="P:peptide transport"/>
    <property type="evidence" value="ECO:0007669"/>
    <property type="project" value="TreeGrafter"/>
</dbReference>
<name>A0A938YPE2_9ACTN</name>
<dbReference type="GO" id="GO:1904680">
    <property type="term" value="F:peptide transmembrane transporter activity"/>
    <property type="evidence" value="ECO:0007669"/>
    <property type="project" value="TreeGrafter"/>
</dbReference>
<keyword evidence="5" id="KW-1185">Reference proteome</keyword>
<dbReference type="InterPro" id="IPR039424">
    <property type="entry name" value="SBP_5"/>
</dbReference>
<evidence type="ECO:0000256" key="1">
    <source>
        <dbReference type="SAM" id="MobiDB-lite"/>
    </source>
</evidence>
<gene>
    <name evidence="4" type="ORF">JL107_10845</name>
</gene>
<dbReference type="PANTHER" id="PTHR30290:SF65">
    <property type="entry name" value="MONOACYL PHOSPHATIDYLINOSITOL TETRAMANNOSIDE-BINDING PROTEIN LPQW-RELATED"/>
    <property type="match status" value="1"/>
</dbReference>
<dbReference type="Gene3D" id="3.40.190.10">
    <property type="entry name" value="Periplasmic binding protein-like II"/>
    <property type="match status" value="2"/>
</dbReference>
<evidence type="ECO:0000256" key="2">
    <source>
        <dbReference type="SAM" id="SignalP"/>
    </source>
</evidence>